<dbReference type="InterPro" id="IPR013149">
    <property type="entry name" value="ADH-like_C"/>
</dbReference>
<reference evidence="9" key="3">
    <citation type="submission" date="2023-04" db="EMBL/GenBank/DDBJ databases">
        <authorList>
            <person name="Wang Y."/>
        </authorList>
    </citation>
    <scope>NUCLEOTIDE SEQUENCE</scope>
    <source>
        <strain evidence="9">ZW18</strain>
    </source>
</reference>
<dbReference type="InterPro" id="IPR020843">
    <property type="entry name" value="ER"/>
</dbReference>
<evidence type="ECO:0000313" key="9">
    <source>
        <dbReference type="EMBL" id="WGO86218.1"/>
    </source>
</evidence>
<protein>
    <submittedName>
        <fullName evidence="8">Aryl-alcohol dehydrogenase</fullName>
    </submittedName>
    <submittedName>
        <fullName evidence="9">NAD(P)-dependent alcohol dehydrogenase</fullName>
    </submittedName>
</protein>
<evidence type="ECO:0000313" key="10">
    <source>
        <dbReference type="Proteomes" id="UP000181860"/>
    </source>
</evidence>
<dbReference type="GO" id="GO:0005829">
    <property type="term" value="C:cytosol"/>
    <property type="evidence" value="ECO:0007669"/>
    <property type="project" value="TreeGrafter"/>
</dbReference>
<evidence type="ECO:0000313" key="8">
    <source>
        <dbReference type="EMBL" id="SDA46423.1"/>
    </source>
</evidence>
<dbReference type="Gene3D" id="3.90.180.10">
    <property type="entry name" value="Medium-chain alcohol dehydrogenases, catalytic domain"/>
    <property type="match status" value="1"/>
</dbReference>
<evidence type="ECO:0000256" key="5">
    <source>
        <dbReference type="ARBA" id="ARBA00023027"/>
    </source>
</evidence>
<dbReference type="SUPFAM" id="SSF50129">
    <property type="entry name" value="GroES-like"/>
    <property type="match status" value="1"/>
</dbReference>
<dbReference type="GO" id="GO:0046294">
    <property type="term" value="P:formaldehyde catabolic process"/>
    <property type="evidence" value="ECO:0007669"/>
    <property type="project" value="TreeGrafter"/>
</dbReference>
<dbReference type="Pfam" id="PF00107">
    <property type="entry name" value="ADH_zinc_N"/>
    <property type="match status" value="1"/>
</dbReference>
<evidence type="ECO:0000256" key="6">
    <source>
        <dbReference type="RuleBase" id="RU361277"/>
    </source>
</evidence>
<dbReference type="CDD" id="cd08278">
    <property type="entry name" value="benzyl_alcohol_DH"/>
    <property type="match status" value="1"/>
</dbReference>
<dbReference type="InterPro" id="IPR036291">
    <property type="entry name" value="NAD(P)-bd_dom_sf"/>
</dbReference>
<dbReference type="InterPro" id="IPR013154">
    <property type="entry name" value="ADH-like_N"/>
</dbReference>
<dbReference type="InterPro" id="IPR011032">
    <property type="entry name" value="GroES-like_sf"/>
</dbReference>
<reference evidence="8 10" key="1">
    <citation type="submission" date="2016-10" db="EMBL/GenBank/DDBJ databases">
        <authorList>
            <person name="Varghese N."/>
            <person name="Submissions S."/>
        </authorList>
    </citation>
    <scope>NUCLEOTIDE SEQUENCE [LARGE SCALE GENOMIC DNA]</scope>
    <source>
        <strain evidence="8 10">ATCC 43761</strain>
    </source>
</reference>
<evidence type="ECO:0000256" key="1">
    <source>
        <dbReference type="ARBA" id="ARBA00001947"/>
    </source>
</evidence>
<evidence type="ECO:0000256" key="2">
    <source>
        <dbReference type="ARBA" id="ARBA00022723"/>
    </source>
</evidence>
<reference evidence="9" key="2">
    <citation type="journal article" date="2022" name="Food Funct.">
        <title>Lactobacillus kefiranofaciens ZW18 from Kefir enhances the anti-tumor effect of anti-programmed cell death 1 (PD-1) immunotherapy by modulating the gut microbiota.</title>
        <authorList>
            <person name="Zhao J."/>
            <person name="Wang Y."/>
            <person name="Wang J."/>
            <person name="Lv M."/>
            <person name="Zhou C."/>
            <person name="Jia L."/>
            <person name="Geng W."/>
        </authorList>
    </citation>
    <scope>NUCLEOTIDE SEQUENCE</scope>
    <source>
        <strain evidence="9">ZW18</strain>
    </source>
</reference>
<comment type="similarity">
    <text evidence="6">Belongs to the zinc-containing alcohol dehydrogenase family.</text>
</comment>
<keyword evidence="2 6" id="KW-0479">Metal-binding</keyword>
<dbReference type="PANTHER" id="PTHR43880:SF12">
    <property type="entry name" value="ALCOHOL DEHYDROGENASE CLASS-3"/>
    <property type="match status" value="1"/>
</dbReference>
<dbReference type="GO" id="GO:0008270">
    <property type="term" value="F:zinc ion binding"/>
    <property type="evidence" value="ECO:0007669"/>
    <property type="project" value="InterPro"/>
</dbReference>
<dbReference type="Proteomes" id="UP001242513">
    <property type="component" value="Chromosome"/>
</dbReference>
<evidence type="ECO:0000259" key="7">
    <source>
        <dbReference type="SMART" id="SM00829"/>
    </source>
</evidence>
<dbReference type="Pfam" id="PF08240">
    <property type="entry name" value="ADH_N"/>
    <property type="match status" value="1"/>
</dbReference>
<evidence type="ECO:0000256" key="3">
    <source>
        <dbReference type="ARBA" id="ARBA00022833"/>
    </source>
</evidence>
<dbReference type="RefSeq" id="WP_013854268.1">
    <property type="nucleotide sequence ID" value="NZ_CP123735.1"/>
</dbReference>
<name>A0AAX3UF94_9LACO</name>
<dbReference type="PROSITE" id="PS00059">
    <property type="entry name" value="ADH_ZINC"/>
    <property type="match status" value="1"/>
</dbReference>
<gene>
    <name evidence="9" type="ORF">QEJ78_01610</name>
    <name evidence="8" type="ORF">SAMN02983011_00709</name>
</gene>
<sequence>MKIKAAVVEKKGDPFVIKDDIELHDVGPTDVQVHMVASGICHSDEAIRKGDASLGYPVILGHEGAGIVEKVGSEVQNLKPGDHVVMVFYADGLCDKCLQGIPTQCRNYAKYNLSGTRFDGDDQFQENGKHISDMFNQSSFTTTTVTNQRNCVKVDKSADLRRVGPLGCGYITGSGTVFNTLKPRPGQTIAVFGTGAVGLAAMMAGKISGCTRVIAVDIVPSRLELAKELGALDTINSKEEDPVKKIQDLTDGYGVDYAVDTTGLPAVMKPALDALAQGGTLAAIAVTPHDFTFSTWNDLCVGDKKVIGVNMGDAIPQIDVPRLIRFNKLGMFDYEKTEKFFDFDDINEANQASVSGKVIKPVLIIDKDYQPGK</sequence>
<keyword evidence="5" id="KW-0520">NAD</keyword>
<dbReference type="GO" id="GO:0051903">
    <property type="term" value="F:S-(hydroxymethyl)glutathione dehydrogenase [NAD(P)+] activity"/>
    <property type="evidence" value="ECO:0007669"/>
    <property type="project" value="TreeGrafter"/>
</dbReference>
<proteinExistence type="inferred from homology"/>
<dbReference type="EMBL" id="FMXC01000005">
    <property type="protein sequence ID" value="SDA46423.1"/>
    <property type="molecule type" value="Genomic_DNA"/>
</dbReference>
<comment type="cofactor">
    <cofactor evidence="1 6">
        <name>Zn(2+)</name>
        <dbReference type="ChEBI" id="CHEBI:29105"/>
    </cofactor>
</comment>
<dbReference type="InterPro" id="IPR002328">
    <property type="entry name" value="ADH_Zn_CS"/>
</dbReference>
<evidence type="ECO:0000313" key="11">
    <source>
        <dbReference type="Proteomes" id="UP001242513"/>
    </source>
</evidence>
<dbReference type="AlphaFoldDB" id="A0AAX3UF94"/>
<accession>A0AAX3UF94</accession>
<dbReference type="Proteomes" id="UP000181860">
    <property type="component" value="Unassembled WGS sequence"/>
</dbReference>
<keyword evidence="4" id="KW-0560">Oxidoreductase</keyword>
<dbReference type="SMART" id="SM00829">
    <property type="entry name" value="PKS_ER"/>
    <property type="match status" value="1"/>
</dbReference>
<dbReference type="PANTHER" id="PTHR43880">
    <property type="entry name" value="ALCOHOL DEHYDROGENASE"/>
    <property type="match status" value="1"/>
</dbReference>
<feature type="domain" description="Enoyl reductase (ER)" evidence="7">
    <location>
        <begin position="12"/>
        <end position="360"/>
    </location>
</feature>
<keyword evidence="3 6" id="KW-0862">Zinc</keyword>
<dbReference type="Gene3D" id="3.40.50.720">
    <property type="entry name" value="NAD(P)-binding Rossmann-like Domain"/>
    <property type="match status" value="1"/>
</dbReference>
<evidence type="ECO:0000256" key="4">
    <source>
        <dbReference type="ARBA" id="ARBA00023002"/>
    </source>
</evidence>
<dbReference type="FunFam" id="3.40.50.720:FF:000003">
    <property type="entry name" value="S-(hydroxymethyl)glutathione dehydrogenase"/>
    <property type="match status" value="1"/>
</dbReference>
<dbReference type="SUPFAM" id="SSF51735">
    <property type="entry name" value="NAD(P)-binding Rossmann-fold domains"/>
    <property type="match status" value="1"/>
</dbReference>
<dbReference type="EMBL" id="CP123735">
    <property type="protein sequence ID" value="WGO86218.1"/>
    <property type="molecule type" value="Genomic_DNA"/>
</dbReference>
<organism evidence="9 11">
    <name type="scientific">Lactobacillus kefiranofaciens</name>
    <dbReference type="NCBI Taxonomy" id="267818"/>
    <lineage>
        <taxon>Bacteria</taxon>
        <taxon>Bacillati</taxon>
        <taxon>Bacillota</taxon>
        <taxon>Bacilli</taxon>
        <taxon>Lactobacillales</taxon>
        <taxon>Lactobacillaceae</taxon>
        <taxon>Lactobacillus</taxon>
    </lineage>
</organism>
<keyword evidence="10" id="KW-1185">Reference proteome</keyword>